<reference evidence="1 2" key="1">
    <citation type="submission" date="2020-12" db="EMBL/GenBank/DDBJ databases">
        <title>Taxonomic evaluation of the Bacillus sporothermodurans group of bacteria based on whole genome sequences.</title>
        <authorList>
            <person name="Fiedler G."/>
            <person name="Herbstmann A.-D."/>
            <person name="Doll E."/>
            <person name="Wenning M."/>
            <person name="Brinks E."/>
            <person name="Kabisch J."/>
            <person name="Breitenwieser F."/>
            <person name="Lappann M."/>
            <person name="Boehnlein C."/>
            <person name="Franz C."/>
        </authorList>
    </citation>
    <scope>NUCLEOTIDE SEQUENCE [LARGE SCALE GENOMIC DNA]</scope>
    <source>
        <strain evidence="1 2">DSM 10599</strain>
    </source>
</reference>
<gene>
    <name evidence="1" type="ORF">JGZ69_00140</name>
</gene>
<name>A0AB37HBW8_9BACI</name>
<evidence type="ECO:0000313" key="1">
    <source>
        <dbReference type="EMBL" id="QQX25479.1"/>
    </source>
</evidence>
<accession>A0AB37HBW8</accession>
<evidence type="ECO:0000313" key="2">
    <source>
        <dbReference type="Proteomes" id="UP000595512"/>
    </source>
</evidence>
<dbReference type="AlphaFoldDB" id="A0AB37HBW8"/>
<dbReference type="RefSeq" id="WP_107958169.1">
    <property type="nucleotide sequence ID" value="NZ_CP066701.1"/>
</dbReference>
<dbReference type="KEGG" id="hspo:JGZ69_00140"/>
<organism evidence="1 2">
    <name type="scientific">Heyndrickxia sporothermodurans</name>
    <dbReference type="NCBI Taxonomy" id="46224"/>
    <lineage>
        <taxon>Bacteria</taxon>
        <taxon>Bacillati</taxon>
        <taxon>Bacillota</taxon>
        <taxon>Bacilli</taxon>
        <taxon>Bacillales</taxon>
        <taxon>Bacillaceae</taxon>
        <taxon>Heyndrickxia</taxon>
    </lineage>
</organism>
<protein>
    <submittedName>
        <fullName evidence="1">Uncharacterized protein</fullName>
    </submittedName>
</protein>
<dbReference type="EMBL" id="CP066701">
    <property type="protein sequence ID" value="QQX25479.1"/>
    <property type="molecule type" value="Genomic_DNA"/>
</dbReference>
<dbReference type="Proteomes" id="UP000595512">
    <property type="component" value="Chromosome"/>
</dbReference>
<proteinExistence type="predicted"/>
<sequence>MNTEIAKTILNQIRILDKFALMAWGTSEFVALQNGVQFKIRTPLYKRGVRVKITLNSMDTYDIEVFKIVKSEIITLKKSNDIYCDQLVEVLDSLIEEDEKNNCFILKVL</sequence>